<sequence length="183" mass="20144">MRSRLTEERERELLDIALALVRERGYDEVTIDDIAKAARASTATLYRRWGGKAKMVITAVKVSKPARPEEIDTGTLRGDLLEATGRGSVPRPLTGLAQAVLVDEELRAAFHELMIEPELAVLRRALERHVAAGEIDPDNPILDMVDRLLIGPLVAEALWLGDTPGLAERLVDEVVVPLLTRKG</sequence>
<evidence type="ECO:0000259" key="5">
    <source>
        <dbReference type="PROSITE" id="PS50977"/>
    </source>
</evidence>
<dbReference type="Pfam" id="PF00440">
    <property type="entry name" value="TetR_N"/>
    <property type="match status" value="1"/>
</dbReference>
<proteinExistence type="predicted"/>
<dbReference type="RefSeq" id="WP_137245999.1">
    <property type="nucleotide sequence ID" value="NZ_SZQA01000003.1"/>
</dbReference>
<dbReference type="SUPFAM" id="SSF48498">
    <property type="entry name" value="Tetracyclin repressor-like, C-terminal domain"/>
    <property type="match status" value="1"/>
</dbReference>
<dbReference type="Gene3D" id="1.10.10.60">
    <property type="entry name" value="Homeodomain-like"/>
    <property type="match status" value="1"/>
</dbReference>
<feature type="domain" description="HTH tetR-type" evidence="5">
    <location>
        <begin position="7"/>
        <end position="67"/>
    </location>
</feature>
<feature type="DNA-binding region" description="H-T-H motif" evidence="4">
    <location>
        <begin position="30"/>
        <end position="49"/>
    </location>
</feature>
<keyword evidence="3" id="KW-0804">Transcription</keyword>
<dbReference type="InterPro" id="IPR036271">
    <property type="entry name" value="Tet_transcr_reg_TetR-rel_C_sf"/>
</dbReference>
<dbReference type="PROSITE" id="PS01081">
    <property type="entry name" value="HTH_TETR_1"/>
    <property type="match status" value="1"/>
</dbReference>
<keyword evidence="1" id="KW-0805">Transcription regulation</keyword>
<dbReference type="Pfam" id="PF16859">
    <property type="entry name" value="TetR_C_11"/>
    <property type="match status" value="1"/>
</dbReference>
<evidence type="ECO:0000256" key="4">
    <source>
        <dbReference type="PROSITE-ProRule" id="PRU00335"/>
    </source>
</evidence>
<accession>A0A4U3MM06</accession>
<comment type="caution">
    <text evidence="6">The sequence shown here is derived from an EMBL/GenBank/DDBJ whole genome shotgun (WGS) entry which is preliminary data.</text>
</comment>
<reference evidence="6 7" key="1">
    <citation type="submission" date="2019-04" db="EMBL/GenBank/DDBJ databases">
        <title>Herbidospora sp. NEAU-GS14.nov., a novel actinomycete isolated from soil.</title>
        <authorList>
            <person name="Han L."/>
        </authorList>
    </citation>
    <scope>NUCLEOTIDE SEQUENCE [LARGE SCALE GENOMIC DNA]</scope>
    <source>
        <strain evidence="6 7">NEAU-GS14</strain>
    </source>
</reference>
<dbReference type="PROSITE" id="PS50977">
    <property type="entry name" value="HTH_TETR_2"/>
    <property type="match status" value="1"/>
</dbReference>
<dbReference type="InterPro" id="IPR011075">
    <property type="entry name" value="TetR_C"/>
</dbReference>
<dbReference type="PANTHER" id="PTHR30055:SF149">
    <property type="entry name" value="TETR-FAMILY TRANSCRIPTIONAL REGULATOR"/>
    <property type="match status" value="1"/>
</dbReference>
<dbReference type="InterPro" id="IPR001647">
    <property type="entry name" value="HTH_TetR"/>
</dbReference>
<dbReference type="InterPro" id="IPR023772">
    <property type="entry name" value="DNA-bd_HTH_TetR-type_CS"/>
</dbReference>
<gene>
    <name evidence="6" type="ORF">FDA94_05940</name>
</gene>
<protein>
    <submittedName>
        <fullName evidence="6">TetR/AcrR family transcriptional regulator</fullName>
    </submittedName>
</protein>
<dbReference type="Proteomes" id="UP000308705">
    <property type="component" value="Unassembled WGS sequence"/>
</dbReference>
<name>A0A4U3MM06_9ACTN</name>
<evidence type="ECO:0000256" key="2">
    <source>
        <dbReference type="ARBA" id="ARBA00023125"/>
    </source>
</evidence>
<dbReference type="PANTHER" id="PTHR30055">
    <property type="entry name" value="HTH-TYPE TRANSCRIPTIONAL REGULATOR RUTR"/>
    <property type="match status" value="1"/>
</dbReference>
<dbReference type="AlphaFoldDB" id="A0A4U3MM06"/>
<keyword evidence="2 4" id="KW-0238">DNA-binding</keyword>
<dbReference type="InterPro" id="IPR050109">
    <property type="entry name" value="HTH-type_TetR-like_transc_reg"/>
</dbReference>
<evidence type="ECO:0000256" key="1">
    <source>
        <dbReference type="ARBA" id="ARBA00023015"/>
    </source>
</evidence>
<evidence type="ECO:0000313" key="6">
    <source>
        <dbReference type="EMBL" id="TKK90531.1"/>
    </source>
</evidence>
<evidence type="ECO:0000313" key="7">
    <source>
        <dbReference type="Proteomes" id="UP000308705"/>
    </source>
</evidence>
<dbReference type="Gene3D" id="1.10.357.10">
    <property type="entry name" value="Tetracycline Repressor, domain 2"/>
    <property type="match status" value="1"/>
</dbReference>
<dbReference type="SUPFAM" id="SSF46689">
    <property type="entry name" value="Homeodomain-like"/>
    <property type="match status" value="1"/>
</dbReference>
<dbReference type="GO" id="GO:0000976">
    <property type="term" value="F:transcription cis-regulatory region binding"/>
    <property type="evidence" value="ECO:0007669"/>
    <property type="project" value="TreeGrafter"/>
</dbReference>
<evidence type="ECO:0000256" key="3">
    <source>
        <dbReference type="ARBA" id="ARBA00023163"/>
    </source>
</evidence>
<dbReference type="EMBL" id="SZQA01000003">
    <property type="protein sequence ID" value="TKK90531.1"/>
    <property type="molecule type" value="Genomic_DNA"/>
</dbReference>
<keyword evidence="7" id="KW-1185">Reference proteome</keyword>
<dbReference type="GO" id="GO:0003700">
    <property type="term" value="F:DNA-binding transcription factor activity"/>
    <property type="evidence" value="ECO:0007669"/>
    <property type="project" value="TreeGrafter"/>
</dbReference>
<dbReference type="PRINTS" id="PR00455">
    <property type="entry name" value="HTHTETR"/>
</dbReference>
<dbReference type="InterPro" id="IPR009057">
    <property type="entry name" value="Homeodomain-like_sf"/>
</dbReference>
<organism evidence="6 7">
    <name type="scientific">Herbidospora galbida</name>
    <dbReference type="NCBI Taxonomy" id="2575442"/>
    <lineage>
        <taxon>Bacteria</taxon>
        <taxon>Bacillati</taxon>
        <taxon>Actinomycetota</taxon>
        <taxon>Actinomycetes</taxon>
        <taxon>Streptosporangiales</taxon>
        <taxon>Streptosporangiaceae</taxon>
        <taxon>Herbidospora</taxon>
    </lineage>
</organism>
<dbReference type="OrthoDB" id="9796019at2"/>